<dbReference type="EMBL" id="VUJX02000009">
    <property type="protein sequence ID" value="KAL0932084.1"/>
    <property type="molecule type" value="Genomic_DNA"/>
</dbReference>
<keyword evidence="2" id="KW-1185">Reference proteome</keyword>
<name>A0ACC3YJP1_COLTU</name>
<comment type="caution">
    <text evidence="1">The sequence shown here is derived from an EMBL/GenBank/DDBJ whole genome shotgun (WGS) entry which is preliminary data.</text>
</comment>
<evidence type="ECO:0000313" key="1">
    <source>
        <dbReference type="EMBL" id="KAL0932084.1"/>
    </source>
</evidence>
<accession>A0ACC3YJP1</accession>
<protein>
    <submittedName>
        <fullName evidence="1">tRNA processing endoribonuclease</fullName>
    </submittedName>
</protein>
<organism evidence="1 2">
    <name type="scientific">Colletotrichum truncatum</name>
    <name type="common">Anthracnose fungus</name>
    <name type="synonym">Colletotrichum capsici</name>
    <dbReference type="NCBI Taxonomy" id="5467"/>
    <lineage>
        <taxon>Eukaryota</taxon>
        <taxon>Fungi</taxon>
        <taxon>Dikarya</taxon>
        <taxon>Ascomycota</taxon>
        <taxon>Pezizomycotina</taxon>
        <taxon>Sordariomycetes</taxon>
        <taxon>Hypocreomycetidae</taxon>
        <taxon>Glomerellales</taxon>
        <taxon>Glomerellaceae</taxon>
        <taxon>Colletotrichum</taxon>
        <taxon>Colletotrichum truncatum species complex</taxon>
    </lineage>
</organism>
<evidence type="ECO:0000313" key="2">
    <source>
        <dbReference type="Proteomes" id="UP000805649"/>
    </source>
</evidence>
<gene>
    <name evidence="1" type="ORF">CTRU02_213037</name>
</gene>
<reference evidence="1 2" key="1">
    <citation type="journal article" date="2020" name="Phytopathology">
        <title>Genome Sequence Resources of Colletotrichum truncatum, C. plurivorum, C. musicola, and C. sojae: Four Species Pathogenic to Soybean (Glycine max).</title>
        <authorList>
            <person name="Rogerio F."/>
            <person name="Boufleur T.R."/>
            <person name="Ciampi-Guillardi M."/>
            <person name="Sukno S.A."/>
            <person name="Thon M.R."/>
            <person name="Massola Junior N.S."/>
            <person name="Baroncelli R."/>
        </authorList>
    </citation>
    <scope>NUCLEOTIDE SEQUENCE [LARGE SCALE GENOMIC DNA]</scope>
    <source>
        <strain evidence="1 2">CMES1059</strain>
    </source>
</reference>
<sequence>MSRGLVPKNLGQAITRRSNPVPPRPFQKIVEGDSTSPQPNQSRVESAPASSSARTPTKESKSTLEKSQITSSPSAGKSPTKAPSDVSSTQPSRQVRTRPSESFVARSKPDHHLNARRVLRGEPRSFAGKRAYLFPSGRSRTSLEPVRWAESFTLLVGSSPKTPTFVKPNPRVDAMTNYIQVASTPTADTGSSLLLHFDHRRYLFGHLSEGTQRALSQRKLPLAKLETLFLSGQTKWENTGGMIGMMLTVADVLDGSRREIEQQNAARKKTGKAQLPLKGPERLEIHGSRNLAYSIGTARGFVFRKGLPIRPIEVDKDPRIANPKASTPDWEDDAIQVWKVPVIADEPSLGRGTSRKRSHEDMVAEDKDLQNRPAGLPSLEEQHNIDQEAINTVVEDMFSSNWTMDALCETKLHQVELPATIFVRKDGQIQRYTGPLPGSKDDVPDIDVLVRFPWPATKVRTLPPPKSASDMSVCYVVKNRGRRGKFNPAVAKQLGVKPTDFKLLAAGQSVTGAEGNEVTPEMVLEAPLKPSGFAVLDIPSISAVESFINRPEWKNSALMDNVPIFYWLLGSQVVDDPRVQNFMKERPDVKHVVMSSDTCPNMVAMESYALLLTKLRRIDADRFPLLEFNNTCRDLSSIGPNVETGRTGMKAFLSPAFNIKDNEIVPFPTFQEANNVPEEVLALADQARAAVKEPKFLADIEQSERDIPNRDAEIIPLGTGSALPSKYRNVSATLIRIPQYGNYLLDCGENTLGQLRRAFPAEEVTKILQDLRCVFISHMHADHHLGLVSIVRAWSEATAHLDSKPKLGLISPSSMHHFMREYSKIDEIDLDRVVFHRPVWPESGDGRLPDNDPTGLSAALLVPVNHCVNAYAGVLTWPSGLKIAYSGDCRPSDNFVKVGKGATLLIHESTFDDDKLSDAKAKKHSTMSEALDVGYRMGARRVLLTHFSQRYAKVPIIEKRETENGADQAVLLAFDQMRVKLGEFKQAQTFLPAIRRYFELDSE</sequence>
<dbReference type="Proteomes" id="UP000805649">
    <property type="component" value="Unassembled WGS sequence"/>
</dbReference>
<proteinExistence type="predicted"/>